<keyword evidence="4" id="KW-1185">Reference proteome</keyword>
<dbReference type="RefSeq" id="WP_255331601.1">
    <property type="nucleotide sequence ID" value="NZ_VOTZ01000002.1"/>
</dbReference>
<gene>
    <name evidence="3" type="ORF">FTO68_01630</name>
</gene>
<organism evidence="3 4">
    <name type="scientific">Methanocalculus taiwanensis</name>
    <dbReference type="NCBI Taxonomy" id="106207"/>
    <lineage>
        <taxon>Archaea</taxon>
        <taxon>Methanobacteriati</taxon>
        <taxon>Methanobacteriota</taxon>
        <taxon>Stenosarchaea group</taxon>
        <taxon>Methanomicrobia</taxon>
        <taxon>Methanomicrobiales</taxon>
        <taxon>Methanocalculaceae</taxon>
        <taxon>Methanocalculus</taxon>
    </lineage>
</organism>
<accession>A0ABD4TIV5</accession>
<dbReference type="PRINTS" id="PR01438">
    <property type="entry name" value="UNVRSLSTRESS"/>
</dbReference>
<evidence type="ECO:0000313" key="3">
    <source>
        <dbReference type="EMBL" id="MCQ1537693.1"/>
    </source>
</evidence>
<dbReference type="EMBL" id="VOTZ01000002">
    <property type="protein sequence ID" value="MCQ1537693.1"/>
    <property type="molecule type" value="Genomic_DNA"/>
</dbReference>
<dbReference type="PANTHER" id="PTHR46268:SF6">
    <property type="entry name" value="UNIVERSAL STRESS PROTEIN UP12"/>
    <property type="match status" value="1"/>
</dbReference>
<evidence type="ECO:0000256" key="1">
    <source>
        <dbReference type="ARBA" id="ARBA00008791"/>
    </source>
</evidence>
<dbReference type="SUPFAM" id="SSF52402">
    <property type="entry name" value="Adenine nucleotide alpha hydrolases-like"/>
    <property type="match status" value="1"/>
</dbReference>
<protein>
    <submittedName>
        <fullName evidence="3">Universal stress protein</fullName>
    </submittedName>
</protein>
<dbReference type="InterPro" id="IPR014729">
    <property type="entry name" value="Rossmann-like_a/b/a_fold"/>
</dbReference>
<dbReference type="Gene3D" id="3.40.50.620">
    <property type="entry name" value="HUPs"/>
    <property type="match status" value="1"/>
</dbReference>
<reference evidence="3 4" key="1">
    <citation type="submission" date="2019-08" db="EMBL/GenBank/DDBJ databases">
        <authorList>
            <person name="Chen S.-C."/>
            <person name="Lai M.-C."/>
            <person name="You Y.-T."/>
        </authorList>
    </citation>
    <scope>NUCLEOTIDE SEQUENCE [LARGE SCALE GENOMIC DNA]</scope>
    <source>
        <strain evidence="3 4">P2F9704a</strain>
    </source>
</reference>
<dbReference type="CDD" id="cd00293">
    <property type="entry name" value="USP-like"/>
    <property type="match status" value="1"/>
</dbReference>
<dbReference type="InterPro" id="IPR006016">
    <property type="entry name" value="UspA"/>
</dbReference>
<dbReference type="AlphaFoldDB" id="A0ABD4TIV5"/>
<name>A0ABD4TIV5_9EURY</name>
<evidence type="ECO:0000259" key="2">
    <source>
        <dbReference type="Pfam" id="PF00582"/>
    </source>
</evidence>
<dbReference type="InterPro" id="IPR006015">
    <property type="entry name" value="Universal_stress_UspA"/>
</dbReference>
<proteinExistence type="inferred from homology"/>
<evidence type="ECO:0000313" key="4">
    <source>
        <dbReference type="Proteomes" id="UP001524383"/>
    </source>
</evidence>
<comment type="caution">
    <text evidence="3">The sequence shown here is derived from an EMBL/GenBank/DDBJ whole genome shotgun (WGS) entry which is preliminary data.</text>
</comment>
<comment type="similarity">
    <text evidence="1">Belongs to the universal stress protein A family.</text>
</comment>
<dbReference type="PANTHER" id="PTHR46268">
    <property type="entry name" value="STRESS RESPONSE PROTEIN NHAX"/>
    <property type="match status" value="1"/>
</dbReference>
<sequence>MFHKLLVAIDGSEIGMNALDKAIELARGFKADLHAIYVIETGLISSVPMDNTWEVIYSLLEKEGTQLLDTAEIKASSAGVTLKKHLQSGHAGNEILNVAEKEGVELIIVGSRGKSEIDRLLIGSVSAHVVKYSQVSTMVVRV</sequence>
<feature type="domain" description="UspA" evidence="2">
    <location>
        <begin position="1"/>
        <end position="141"/>
    </location>
</feature>
<dbReference type="Proteomes" id="UP001524383">
    <property type="component" value="Unassembled WGS sequence"/>
</dbReference>
<dbReference type="Pfam" id="PF00582">
    <property type="entry name" value="Usp"/>
    <property type="match status" value="1"/>
</dbReference>